<evidence type="ECO:0000313" key="3">
    <source>
        <dbReference type="Proteomes" id="UP000052023"/>
    </source>
</evidence>
<dbReference type="InterPro" id="IPR004360">
    <property type="entry name" value="Glyas_Fos-R_dOase_dom"/>
</dbReference>
<comment type="caution">
    <text evidence="2">The sequence shown here is derived from an EMBL/GenBank/DDBJ whole genome shotgun (WGS) entry which is preliminary data.</text>
</comment>
<evidence type="ECO:0000259" key="1">
    <source>
        <dbReference type="PROSITE" id="PS51819"/>
    </source>
</evidence>
<dbReference type="Gene3D" id="3.30.720.120">
    <property type="match status" value="1"/>
</dbReference>
<dbReference type="PANTHER" id="PTHR34109:SF1">
    <property type="entry name" value="VOC DOMAIN-CONTAINING PROTEIN"/>
    <property type="match status" value="1"/>
</dbReference>
<dbReference type="CDD" id="cd07246">
    <property type="entry name" value="VOC_like"/>
    <property type="match status" value="1"/>
</dbReference>
<dbReference type="InterPro" id="IPR029068">
    <property type="entry name" value="Glyas_Bleomycin-R_OHBP_Dase"/>
</dbReference>
<dbReference type="RefSeq" id="WP_057843618.1">
    <property type="nucleotide sequence ID" value="NZ_LLYA01000113.1"/>
</dbReference>
<dbReference type="AlphaFoldDB" id="A0A0R3N4Y3"/>
<organism evidence="2 3">
    <name type="scientific">Bradyrhizobium retamae</name>
    <dbReference type="NCBI Taxonomy" id="1300035"/>
    <lineage>
        <taxon>Bacteria</taxon>
        <taxon>Pseudomonadati</taxon>
        <taxon>Pseudomonadota</taxon>
        <taxon>Alphaproteobacteria</taxon>
        <taxon>Hyphomicrobiales</taxon>
        <taxon>Nitrobacteraceae</taxon>
        <taxon>Bradyrhizobium</taxon>
    </lineage>
</organism>
<dbReference type="Pfam" id="PF00903">
    <property type="entry name" value="Glyoxalase"/>
    <property type="match status" value="1"/>
</dbReference>
<dbReference type="EMBL" id="LLYA01000113">
    <property type="protein sequence ID" value="KRR27201.1"/>
    <property type="molecule type" value="Genomic_DNA"/>
</dbReference>
<evidence type="ECO:0000313" key="2">
    <source>
        <dbReference type="EMBL" id="KRR27201.1"/>
    </source>
</evidence>
<proteinExistence type="predicted"/>
<dbReference type="SUPFAM" id="SSF54593">
    <property type="entry name" value="Glyoxalase/Bleomycin resistance protein/Dihydroxybiphenyl dioxygenase"/>
    <property type="match status" value="1"/>
</dbReference>
<dbReference type="Gene3D" id="3.30.720.110">
    <property type="match status" value="1"/>
</dbReference>
<name>A0A0R3N4Y3_9BRAD</name>
<dbReference type="InterPro" id="IPR037523">
    <property type="entry name" value="VOC_core"/>
</dbReference>
<dbReference type="OrthoDB" id="9806868at2"/>
<dbReference type="PROSITE" id="PS51819">
    <property type="entry name" value="VOC"/>
    <property type="match status" value="1"/>
</dbReference>
<dbReference type="Proteomes" id="UP000052023">
    <property type="component" value="Unassembled WGS sequence"/>
</dbReference>
<dbReference type="PANTHER" id="PTHR34109">
    <property type="entry name" value="BNAUNNG04460D PROTEIN-RELATED"/>
    <property type="match status" value="1"/>
</dbReference>
<accession>A0A0R3N4Y3</accession>
<sequence length="153" mass="16794">MATQVKPVPKGFHTVTPYLVVDGAEKVIRFMKEAFGAEPVFEPMMGPDGKVMHAEFKIGDSIVMISDSSERAQPTSTMLYLYVPNVDAVYQKALKAGATSLMEPADQFYGDRSGSVKDAAGNSWHIGTHIEDVSPTELKKRATEFMKQQHKAA</sequence>
<feature type="domain" description="VOC" evidence="1">
    <location>
        <begin position="11"/>
        <end position="129"/>
    </location>
</feature>
<keyword evidence="3" id="KW-1185">Reference proteome</keyword>
<gene>
    <name evidence="2" type="ORF">CQ13_22285</name>
</gene>
<protein>
    <submittedName>
        <fullName evidence="2">Glyoxalase</fullName>
    </submittedName>
</protein>
<reference evidence="2 3" key="1">
    <citation type="submission" date="2014-03" db="EMBL/GenBank/DDBJ databases">
        <title>Bradyrhizobium valentinum sp. nov., isolated from effective nodules of Lupinus mariae-josephae, a lupine endemic of basic-lime soils in Eastern Spain.</title>
        <authorList>
            <person name="Duran D."/>
            <person name="Rey L."/>
            <person name="Navarro A."/>
            <person name="Busquets A."/>
            <person name="Imperial J."/>
            <person name="Ruiz-Argueso T."/>
        </authorList>
    </citation>
    <scope>NUCLEOTIDE SEQUENCE [LARGE SCALE GENOMIC DNA]</scope>
    <source>
        <strain evidence="2 3">Ro19</strain>
    </source>
</reference>